<accession>A0A0R0G0S2</accession>
<protein>
    <submittedName>
        <fullName evidence="1 2">Uncharacterized protein</fullName>
    </submittedName>
</protein>
<name>A0A0R0G0S2_SOYBN</name>
<reference evidence="1" key="3">
    <citation type="submission" date="2018-07" db="EMBL/GenBank/DDBJ databases">
        <title>WGS assembly of Glycine max.</title>
        <authorList>
            <person name="Schmutz J."/>
            <person name="Cannon S."/>
            <person name="Schlueter J."/>
            <person name="Ma J."/>
            <person name="Mitros T."/>
            <person name="Nelson W."/>
            <person name="Hyten D."/>
            <person name="Song Q."/>
            <person name="Thelen J."/>
            <person name="Cheng J."/>
            <person name="Xu D."/>
            <person name="Hellsten U."/>
            <person name="May G."/>
            <person name="Yu Y."/>
            <person name="Sakurai T."/>
            <person name="Umezawa T."/>
            <person name="Bhattacharyya M."/>
            <person name="Sandhu D."/>
            <person name="Valliyodan B."/>
            <person name="Lindquist E."/>
            <person name="Peto M."/>
            <person name="Grant D."/>
            <person name="Shu S."/>
            <person name="Goodstein D."/>
            <person name="Barry K."/>
            <person name="Futrell-Griggs M."/>
            <person name="Abernathy B."/>
            <person name="Du J."/>
            <person name="Tian Z."/>
            <person name="Zhu L."/>
            <person name="Gill N."/>
            <person name="Joshi T."/>
            <person name="Libault M."/>
            <person name="Sethuraman A."/>
            <person name="Zhang X."/>
            <person name="Shinozaki K."/>
            <person name="Nguyen H."/>
            <person name="Wing R."/>
            <person name="Cregan P."/>
            <person name="Specht J."/>
            <person name="Grimwood J."/>
            <person name="Rokhsar D."/>
            <person name="Stacey G."/>
            <person name="Shoemaker R."/>
            <person name="Jackson S."/>
        </authorList>
    </citation>
    <scope>NUCLEOTIDE SEQUENCE</scope>
    <source>
        <tissue evidence="1">Callus</tissue>
    </source>
</reference>
<keyword evidence="3" id="KW-1185">Reference proteome</keyword>
<dbReference type="Proteomes" id="UP000008827">
    <property type="component" value="Chromosome 15"/>
</dbReference>
<dbReference type="InParanoid" id="A0A0R0G0S2"/>
<reference evidence="2" key="2">
    <citation type="submission" date="2018-02" db="UniProtKB">
        <authorList>
            <consortium name="EnsemblPlants"/>
        </authorList>
    </citation>
    <scope>IDENTIFICATION</scope>
    <source>
        <strain evidence="2">Williams 82</strain>
    </source>
</reference>
<sequence length="93" mass="10536">MKLSCCSAMLELVFESEKAIYPSFLPQKTLCRTYTPSKNDKPSHLNTPCQTSKIIGQKQNKCCQSSMLSLQKNARIVNILEQNASLLKLIRCR</sequence>
<dbReference type="Gramene" id="KRH11982">
    <property type="protein sequence ID" value="KRH11982"/>
    <property type="gene ID" value="GLYMA_15G143500"/>
</dbReference>
<organism evidence="1">
    <name type="scientific">Glycine max</name>
    <name type="common">Soybean</name>
    <name type="synonym">Glycine hispida</name>
    <dbReference type="NCBI Taxonomy" id="3847"/>
    <lineage>
        <taxon>Eukaryota</taxon>
        <taxon>Viridiplantae</taxon>
        <taxon>Streptophyta</taxon>
        <taxon>Embryophyta</taxon>
        <taxon>Tracheophyta</taxon>
        <taxon>Spermatophyta</taxon>
        <taxon>Magnoliopsida</taxon>
        <taxon>eudicotyledons</taxon>
        <taxon>Gunneridae</taxon>
        <taxon>Pentapetalae</taxon>
        <taxon>rosids</taxon>
        <taxon>fabids</taxon>
        <taxon>Fabales</taxon>
        <taxon>Fabaceae</taxon>
        <taxon>Papilionoideae</taxon>
        <taxon>50 kb inversion clade</taxon>
        <taxon>NPAAA clade</taxon>
        <taxon>indigoferoid/millettioid clade</taxon>
        <taxon>Phaseoleae</taxon>
        <taxon>Glycine</taxon>
        <taxon>Glycine subgen. Soja</taxon>
    </lineage>
</organism>
<dbReference type="AlphaFoldDB" id="A0A0R0G0S2"/>
<gene>
    <name evidence="1" type="ORF">GLYMA_15G143500</name>
</gene>
<dbReference type="EnsemblPlants" id="KRH11982">
    <property type="protein sequence ID" value="KRH11982"/>
    <property type="gene ID" value="GLYMA_15G143500"/>
</dbReference>
<proteinExistence type="predicted"/>
<dbReference type="EMBL" id="CM000848">
    <property type="protein sequence ID" value="KRH11982.1"/>
    <property type="molecule type" value="Genomic_DNA"/>
</dbReference>
<reference evidence="1 2" key="1">
    <citation type="journal article" date="2010" name="Nature">
        <title>Genome sequence of the palaeopolyploid soybean.</title>
        <authorList>
            <person name="Schmutz J."/>
            <person name="Cannon S.B."/>
            <person name="Schlueter J."/>
            <person name="Ma J."/>
            <person name="Mitros T."/>
            <person name="Nelson W."/>
            <person name="Hyten D.L."/>
            <person name="Song Q."/>
            <person name="Thelen J.J."/>
            <person name="Cheng J."/>
            <person name="Xu D."/>
            <person name="Hellsten U."/>
            <person name="May G.D."/>
            <person name="Yu Y."/>
            <person name="Sakurai T."/>
            <person name="Umezawa T."/>
            <person name="Bhattacharyya M.K."/>
            <person name="Sandhu D."/>
            <person name="Valliyodan B."/>
            <person name="Lindquist E."/>
            <person name="Peto M."/>
            <person name="Grant D."/>
            <person name="Shu S."/>
            <person name="Goodstein D."/>
            <person name="Barry K."/>
            <person name="Futrell-Griggs M."/>
            <person name="Abernathy B."/>
            <person name="Du J."/>
            <person name="Tian Z."/>
            <person name="Zhu L."/>
            <person name="Gill N."/>
            <person name="Joshi T."/>
            <person name="Libault M."/>
            <person name="Sethuraman A."/>
            <person name="Zhang X.-C."/>
            <person name="Shinozaki K."/>
            <person name="Nguyen H.T."/>
            <person name="Wing R.A."/>
            <person name="Cregan P."/>
            <person name="Specht J."/>
            <person name="Grimwood J."/>
            <person name="Rokhsar D."/>
            <person name="Stacey G."/>
            <person name="Shoemaker R.C."/>
            <person name="Jackson S.A."/>
        </authorList>
    </citation>
    <scope>NUCLEOTIDE SEQUENCE</scope>
    <source>
        <strain evidence="2">cv. Williams 82</strain>
        <tissue evidence="1">Callus</tissue>
    </source>
</reference>
<evidence type="ECO:0000313" key="2">
    <source>
        <dbReference type="EnsemblPlants" id="KRH11982"/>
    </source>
</evidence>
<evidence type="ECO:0000313" key="3">
    <source>
        <dbReference type="Proteomes" id="UP000008827"/>
    </source>
</evidence>
<evidence type="ECO:0000313" key="1">
    <source>
        <dbReference type="EMBL" id="KRH11982.1"/>
    </source>
</evidence>